<comment type="similarity">
    <text evidence="2">Belongs to the rad1 family.</text>
</comment>
<dbReference type="Proteomes" id="UP000799437">
    <property type="component" value="Unassembled WGS sequence"/>
</dbReference>
<dbReference type="PANTHER" id="PTHR10870">
    <property type="entry name" value="CELL CYCLE CHECKPOINT PROTEIN RAD1"/>
    <property type="match status" value="1"/>
</dbReference>
<evidence type="ECO:0000256" key="3">
    <source>
        <dbReference type="ARBA" id="ARBA00022763"/>
    </source>
</evidence>
<proteinExistence type="inferred from homology"/>
<dbReference type="GO" id="GO:0006281">
    <property type="term" value="P:DNA repair"/>
    <property type="evidence" value="ECO:0007669"/>
    <property type="project" value="UniProtKB-KW"/>
</dbReference>
<dbReference type="Pfam" id="PF02144">
    <property type="entry name" value="Rad1"/>
    <property type="match status" value="1"/>
</dbReference>
<keyword evidence="4" id="KW-0234">DNA repair</keyword>
<organism evidence="7 8">
    <name type="scientific">Pseudovirgaria hyperparasitica</name>
    <dbReference type="NCBI Taxonomy" id="470096"/>
    <lineage>
        <taxon>Eukaryota</taxon>
        <taxon>Fungi</taxon>
        <taxon>Dikarya</taxon>
        <taxon>Ascomycota</taxon>
        <taxon>Pezizomycotina</taxon>
        <taxon>Dothideomycetes</taxon>
        <taxon>Dothideomycetes incertae sedis</taxon>
        <taxon>Acrospermales</taxon>
        <taxon>Acrospermaceae</taxon>
        <taxon>Pseudovirgaria</taxon>
    </lineage>
</organism>
<evidence type="ECO:0000256" key="1">
    <source>
        <dbReference type="ARBA" id="ARBA00004123"/>
    </source>
</evidence>
<feature type="region of interest" description="Disordered" evidence="6">
    <location>
        <begin position="69"/>
        <end position="89"/>
    </location>
</feature>
<dbReference type="Gene3D" id="3.70.10.10">
    <property type="match status" value="1"/>
</dbReference>
<keyword evidence="8" id="KW-1185">Reference proteome</keyword>
<gene>
    <name evidence="7" type="ORF">EJ05DRAFT_362479</name>
</gene>
<feature type="compositionally biased region" description="Acidic residues" evidence="6">
    <location>
        <begin position="324"/>
        <end position="339"/>
    </location>
</feature>
<dbReference type="GeneID" id="54482138"/>
<dbReference type="FunFam" id="3.70.10.10:FF:000014">
    <property type="entry name" value="DNA repair protein Rad1, putative"/>
    <property type="match status" value="1"/>
</dbReference>
<reference evidence="7" key="1">
    <citation type="journal article" date="2020" name="Stud. Mycol.">
        <title>101 Dothideomycetes genomes: a test case for predicting lifestyles and emergence of pathogens.</title>
        <authorList>
            <person name="Haridas S."/>
            <person name="Albert R."/>
            <person name="Binder M."/>
            <person name="Bloem J."/>
            <person name="Labutti K."/>
            <person name="Salamov A."/>
            <person name="Andreopoulos B."/>
            <person name="Baker S."/>
            <person name="Barry K."/>
            <person name="Bills G."/>
            <person name="Bluhm B."/>
            <person name="Cannon C."/>
            <person name="Castanera R."/>
            <person name="Culley D."/>
            <person name="Daum C."/>
            <person name="Ezra D."/>
            <person name="Gonzalez J."/>
            <person name="Henrissat B."/>
            <person name="Kuo A."/>
            <person name="Liang C."/>
            <person name="Lipzen A."/>
            <person name="Lutzoni F."/>
            <person name="Magnuson J."/>
            <person name="Mondo S."/>
            <person name="Nolan M."/>
            <person name="Ohm R."/>
            <person name="Pangilinan J."/>
            <person name="Park H.-J."/>
            <person name="Ramirez L."/>
            <person name="Alfaro M."/>
            <person name="Sun H."/>
            <person name="Tritt A."/>
            <person name="Yoshinaga Y."/>
            <person name="Zwiers L.-H."/>
            <person name="Turgeon B."/>
            <person name="Goodwin S."/>
            <person name="Spatafora J."/>
            <person name="Crous P."/>
            <person name="Grigoriev I."/>
        </authorList>
    </citation>
    <scope>NUCLEOTIDE SEQUENCE</scope>
    <source>
        <strain evidence="7">CBS 121739</strain>
    </source>
</reference>
<dbReference type="GO" id="GO:0030896">
    <property type="term" value="C:checkpoint clamp complex"/>
    <property type="evidence" value="ECO:0007669"/>
    <property type="project" value="TreeGrafter"/>
</dbReference>
<evidence type="ECO:0000256" key="6">
    <source>
        <dbReference type="SAM" id="MobiDB-lite"/>
    </source>
</evidence>
<evidence type="ECO:0000313" key="7">
    <source>
        <dbReference type="EMBL" id="KAF2758738.1"/>
    </source>
</evidence>
<dbReference type="InterPro" id="IPR003021">
    <property type="entry name" value="Rad1_Rec1_Rad17"/>
</dbReference>
<dbReference type="PANTHER" id="PTHR10870:SF0">
    <property type="entry name" value="CELL CYCLE CHECKPOINT PROTEIN RAD1"/>
    <property type="match status" value="1"/>
</dbReference>
<evidence type="ECO:0000256" key="4">
    <source>
        <dbReference type="ARBA" id="ARBA00023204"/>
    </source>
</evidence>
<name>A0A6A6W774_9PEZI</name>
<comment type="subcellular location">
    <subcellularLocation>
        <location evidence="1">Nucleus</location>
    </subcellularLocation>
</comment>
<feature type="region of interest" description="Disordered" evidence="6">
    <location>
        <begin position="324"/>
        <end position="358"/>
    </location>
</feature>
<sequence>MENDTDNQPTFSAVSSTARTLYQLLRCISFASKAQVRLSEAGMRFGVEDSSVMEGHAFLGKDLFTTYQYNAPPPSQHSNTLKSDDNDQLDEPTSPIFEISLPSLLETLQIFGLADLTSTRTNPWSRAPDINQAFDNRVLGLTGICKLRYARPGAPLSIVLEESGITTTCDLVTYEPTVTEDIPFARDALMLKIVMRASWLYDALLELSATNPETLTLTASPVAPYFALSAAGPLGSATVEFSSREQGLLETFMVSPAISGKRGKVVNSYKFSLIKAAQRAMAAATKVSIRGDHQGVLNLQFMIEVDTEKEKISFIDFVFVPLAEDGDEEGTEDEEEDDVGDGRNNADGGVVNTDDDEE</sequence>
<keyword evidence="5" id="KW-0539">Nucleus</keyword>
<keyword evidence="3" id="KW-0227">DNA damage</keyword>
<dbReference type="AlphaFoldDB" id="A0A6A6W774"/>
<dbReference type="GO" id="GO:0000077">
    <property type="term" value="P:DNA damage checkpoint signaling"/>
    <property type="evidence" value="ECO:0007669"/>
    <property type="project" value="InterPro"/>
</dbReference>
<dbReference type="RefSeq" id="XP_033601189.1">
    <property type="nucleotide sequence ID" value="XM_033741084.1"/>
</dbReference>
<dbReference type="PRINTS" id="PR01245">
    <property type="entry name" value="RAD1REC1"/>
</dbReference>
<dbReference type="OrthoDB" id="337581at2759"/>
<evidence type="ECO:0000256" key="2">
    <source>
        <dbReference type="ARBA" id="ARBA00010991"/>
    </source>
</evidence>
<protein>
    <submittedName>
        <fullName evidence="7">Rad1-domain-containing protein</fullName>
    </submittedName>
</protein>
<dbReference type="EMBL" id="ML996571">
    <property type="protein sequence ID" value="KAF2758738.1"/>
    <property type="molecule type" value="Genomic_DNA"/>
</dbReference>
<evidence type="ECO:0000256" key="5">
    <source>
        <dbReference type="ARBA" id="ARBA00023242"/>
    </source>
</evidence>
<accession>A0A6A6W774</accession>
<evidence type="ECO:0000313" key="8">
    <source>
        <dbReference type="Proteomes" id="UP000799437"/>
    </source>
</evidence>